<dbReference type="EMBL" id="JZYN01000017">
    <property type="protein sequence ID" value="KJM67270.1"/>
    <property type="molecule type" value="Genomic_DNA"/>
</dbReference>
<sequence>MNVREFTVSSNGGVCRQCDADRISRSFRLFLEKPTAFARFAVKNLR</sequence>
<dbReference type="KEGG" id="eclx:LI66_22360"/>
<dbReference type="KEGG" id="exf:BFV63_21735"/>
<protein>
    <submittedName>
        <fullName evidence="1">Uncharacterized protein</fullName>
    </submittedName>
</protein>
<gene>
    <name evidence="1" type="ORF">SS59_14700</name>
</gene>
<proteinExistence type="predicted"/>
<organism evidence="1 2">
    <name type="scientific">Enterobacter hormaechei subsp. xiangfangensis</name>
    <dbReference type="NCBI Taxonomy" id="1296536"/>
    <lineage>
        <taxon>Bacteria</taxon>
        <taxon>Pseudomonadati</taxon>
        <taxon>Pseudomonadota</taxon>
        <taxon>Gammaproteobacteria</taxon>
        <taxon>Enterobacterales</taxon>
        <taxon>Enterobacteriaceae</taxon>
        <taxon>Enterobacter</taxon>
        <taxon>Enterobacter cloacae complex</taxon>
    </lineage>
</organism>
<dbReference type="AlphaFoldDB" id="A0A837FA26"/>
<accession>A0A837FA26</accession>
<comment type="caution">
    <text evidence="1">The sequence shown here is derived from an EMBL/GenBank/DDBJ whole genome shotgun (WGS) entry which is preliminary data.</text>
</comment>
<name>A0A837FA26_9ENTR</name>
<evidence type="ECO:0000313" key="2">
    <source>
        <dbReference type="Proteomes" id="UP000033679"/>
    </source>
</evidence>
<reference evidence="1 2" key="1">
    <citation type="submission" date="2015-03" db="EMBL/GenBank/DDBJ databases">
        <authorList>
            <person name="McCorrison J."/>
            <person name="Sanka R."/>
            <person name="Adams M."/>
            <person name="Brinkac L."/>
            <person name="Nierman W."/>
            <person name="Sutton G."/>
            <person name="Nelson K."/>
            <person name="Kiedrowski L."/>
            <person name="Guerrero D."/>
            <person name="Bonomo R."/>
        </authorList>
    </citation>
    <scope>NUCLEOTIDE SEQUENCE [LARGE SCALE GENOMIC DNA]</scope>
    <source>
        <strain evidence="1 2">39373</strain>
    </source>
</reference>
<evidence type="ECO:0000313" key="1">
    <source>
        <dbReference type="EMBL" id="KJM67270.1"/>
    </source>
</evidence>
<dbReference type="Proteomes" id="UP000033679">
    <property type="component" value="Unassembled WGS sequence"/>
</dbReference>